<evidence type="ECO:0000313" key="3">
    <source>
        <dbReference type="Proteomes" id="UP000293568"/>
    </source>
</evidence>
<reference evidence="2 3" key="1">
    <citation type="submission" date="2019-01" db="EMBL/GenBank/DDBJ databases">
        <title>Genome sequencing of strain FW100M-2.</title>
        <authorList>
            <person name="Heo J."/>
            <person name="Kim S.-J."/>
            <person name="Kim J.-S."/>
            <person name="Hong S.-B."/>
            <person name="Kwon S.-W."/>
        </authorList>
    </citation>
    <scope>NUCLEOTIDE SEQUENCE [LARGE SCALE GENOMIC DNA]</scope>
    <source>
        <strain evidence="2 3">FW100M-2</strain>
    </source>
</reference>
<evidence type="ECO:0000313" key="2">
    <source>
        <dbReference type="EMBL" id="QAY66224.1"/>
    </source>
</evidence>
<dbReference type="InterPro" id="IPR025177">
    <property type="entry name" value="MciZ"/>
</dbReference>
<feature type="compositionally biased region" description="Low complexity" evidence="1">
    <location>
        <begin position="47"/>
        <end position="61"/>
    </location>
</feature>
<dbReference type="Pfam" id="PF13072">
    <property type="entry name" value="MciZ"/>
    <property type="match status" value="1"/>
</dbReference>
<proteinExistence type="predicted"/>
<name>A0A4P6ETJ4_9BACL</name>
<organism evidence="2 3">
    <name type="scientific">Paenibacillus protaetiae</name>
    <dbReference type="NCBI Taxonomy" id="2509456"/>
    <lineage>
        <taxon>Bacteria</taxon>
        <taxon>Bacillati</taxon>
        <taxon>Bacillota</taxon>
        <taxon>Bacilli</taxon>
        <taxon>Bacillales</taxon>
        <taxon>Paenibacillaceae</taxon>
        <taxon>Paenibacillus</taxon>
    </lineage>
</organism>
<sequence length="61" mass="6995">MKMYIADHQIRLIGKAWEVRHQLRRLVSESGSMPVFPQGKETLQTDSNSSRSGSHQRQGSR</sequence>
<accession>A0A4P6ETJ4</accession>
<dbReference type="KEGG" id="pprt:ET464_07250"/>
<dbReference type="AlphaFoldDB" id="A0A4P6ETJ4"/>
<dbReference type="EMBL" id="CP035492">
    <property type="protein sequence ID" value="QAY66224.1"/>
    <property type="molecule type" value="Genomic_DNA"/>
</dbReference>
<gene>
    <name evidence="2" type="primary">mciZ</name>
    <name evidence="2" type="ORF">ET464_07250</name>
</gene>
<dbReference type="Proteomes" id="UP000293568">
    <property type="component" value="Chromosome"/>
</dbReference>
<dbReference type="OrthoDB" id="2990038at2"/>
<evidence type="ECO:0000256" key="1">
    <source>
        <dbReference type="SAM" id="MobiDB-lite"/>
    </source>
</evidence>
<keyword evidence="3" id="KW-1185">Reference proteome</keyword>
<dbReference type="RefSeq" id="WP_129439585.1">
    <property type="nucleotide sequence ID" value="NZ_CP035492.1"/>
</dbReference>
<protein>
    <submittedName>
        <fullName evidence="2">Z-ring formation inhibitor MciZ</fullName>
    </submittedName>
</protein>
<feature type="region of interest" description="Disordered" evidence="1">
    <location>
        <begin position="29"/>
        <end position="61"/>
    </location>
</feature>